<reference evidence="1" key="2">
    <citation type="submission" date="2023-01" db="EMBL/GenBank/DDBJ databases">
        <authorList>
            <person name="Sun Q."/>
            <person name="Evtushenko L."/>
        </authorList>
    </citation>
    <scope>NUCLEOTIDE SEQUENCE</scope>
    <source>
        <strain evidence="1">VKM Ac-1401</strain>
    </source>
</reference>
<dbReference type="SUPFAM" id="SSF48208">
    <property type="entry name" value="Six-hairpin glycosidases"/>
    <property type="match status" value="1"/>
</dbReference>
<protein>
    <submittedName>
        <fullName evidence="1">Glycoside hydrolase</fullName>
    </submittedName>
</protein>
<dbReference type="PANTHER" id="PTHR47791:SF3">
    <property type="entry name" value="MEIOTICALLY UP-REGULATED GENE 191 PROTEIN"/>
    <property type="match status" value="1"/>
</dbReference>
<dbReference type="EMBL" id="BSEN01000003">
    <property type="protein sequence ID" value="GLJ75316.1"/>
    <property type="molecule type" value="Genomic_DNA"/>
</dbReference>
<sequence length="355" mass="39426">MTTDSLWSARADIAQHSLTHFYGTAEPQFLNNSYPDAPGGNETFNYWWLAHVIEARLDAYERTGDQGWLDAAVAAYRNIIDRNGSLFNDYFDDMLWYAIAIVRLADATGDSGYLADAVAIWEHVRAFGWNDTLGQSLAWRKQQLYYKNTPANGPFAIVSCRLAERTGDARYLPVALAAFDWIERTLVDPSNGFVEDGINREENGRIDTQWRFTYNQGLYIGAAVELYHRTGDSSYLDRAARTAVTAIDELSTDGVFRAEGDGGDEGLFKGIFYRYAELLLRELPDDSDQAARIRGLIETSTDALVATSLDGDLLLAGNDWSVAPSGPIAYSTELSAILALEVRARVETRVPAARS</sequence>
<evidence type="ECO:0000313" key="1">
    <source>
        <dbReference type="EMBL" id="GLJ75316.1"/>
    </source>
</evidence>
<dbReference type="RefSeq" id="WP_271176002.1">
    <property type="nucleotide sequence ID" value="NZ_BAAAJO010000001.1"/>
</dbReference>
<dbReference type="GO" id="GO:0016787">
    <property type="term" value="F:hydrolase activity"/>
    <property type="evidence" value="ECO:0007669"/>
    <property type="project" value="UniProtKB-KW"/>
</dbReference>
<dbReference type="PIRSF" id="PIRSF021505">
    <property type="entry name" value="O_gly_hdrol"/>
    <property type="match status" value="1"/>
</dbReference>
<accession>A0A9W6LYZ0</accession>
<dbReference type="InterPro" id="IPR053169">
    <property type="entry name" value="MUG_Protein"/>
</dbReference>
<dbReference type="GO" id="GO:0005975">
    <property type="term" value="P:carbohydrate metabolic process"/>
    <property type="evidence" value="ECO:0007669"/>
    <property type="project" value="InterPro"/>
</dbReference>
<dbReference type="Gene3D" id="1.50.10.20">
    <property type="match status" value="1"/>
</dbReference>
<dbReference type="InterPro" id="IPR014512">
    <property type="entry name" value="O_gly_hydro"/>
</dbReference>
<dbReference type="Pfam" id="PF03663">
    <property type="entry name" value="Glyco_hydro_76"/>
    <property type="match status" value="1"/>
</dbReference>
<keyword evidence="2" id="KW-1185">Reference proteome</keyword>
<dbReference type="AlphaFoldDB" id="A0A9W6LYZ0"/>
<evidence type="ECO:0000313" key="2">
    <source>
        <dbReference type="Proteomes" id="UP001142372"/>
    </source>
</evidence>
<name>A0A9W6LYZ0_9MICO</name>
<dbReference type="InterPro" id="IPR005198">
    <property type="entry name" value="Glyco_hydro_76"/>
</dbReference>
<gene>
    <name evidence="1" type="ORF">GCM10017584_08900</name>
</gene>
<organism evidence="1 2">
    <name type="scientific">Leifsonia poae</name>
    <dbReference type="NCBI Taxonomy" id="110933"/>
    <lineage>
        <taxon>Bacteria</taxon>
        <taxon>Bacillati</taxon>
        <taxon>Actinomycetota</taxon>
        <taxon>Actinomycetes</taxon>
        <taxon>Micrococcales</taxon>
        <taxon>Microbacteriaceae</taxon>
        <taxon>Leifsonia</taxon>
    </lineage>
</organism>
<keyword evidence="1" id="KW-0378">Hydrolase</keyword>
<reference evidence="1" key="1">
    <citation type="journal article" date="2014" name="Int. J. Syst. Evol. Microbiol.">
        <title>Complete genome sequence of Corynebacterium casei LMG S-19264T (=DSM 44701T), isolated from a smear-ripened cheese.</title>
        <authorList>
            <consortium name="US DOE Joint Genome Institute (JGI-PGF)"/>
            <person name="Walter F."/>
            <person name="Albersmeier A."/>
            <person name="Kalinowski J."/>
            <person name="Ruckert C."/>
        </authorList>
    </citation>
    <scope>NUCLEOTIDE SEQUENCE</scope>
    <source>
        <strain evidence="1">VKM Ac-1401</strain>
    </source>
</reference>
<dbReference type="PANTHER" id="PTHR47791">
    <property type="entry name" value="MEIOTICALLY UP-REGULATED GENE 191 PROTEIN"/>
    <property type="match status" value="1"/>
</dbReference>
<dbReference type="Proteomes" id="UP001142372">
    <property type="component" value="Unassembled WGS sequence"/>
</dbReference>
<dbReference type="InterPro" id="IPR008928">
    <property type="entry name" value="6-hairpin_glycosidase_sf"/>
</dbReference>
<proteinExistence type="predicted"/>
<comment type="caution">
    <text evidence="1">The sequence shown here is derived from an EMBL/GenBank/DDBJ whole genome shotgun (WGS) entry which is preliminary data.</text>
</comment>